<protein>
    <submittedName>
        <fullName evidence="2">Uncharacterized protein</fullName>
    </submittedName>
</protein>
<evidence type="ECO:0000256" key="1">
    <source>
        <dbReference type="SAM" id="MobiDB-lite"/>
    </source>
</evidence>
<accession>A0ABS3EZC4</accession>
<dbReference type="EMBL" id="JAFLND010000003">
    <property type="protein sequence ID" value="MBO0331624.1"/>
    <property type="molecule type" value="Genomic_DNA"/>
</dbReference>
<dbReference type="RefSeq" id="WP_207071961.1">
    <property type="nucleotide sequence ID" value="NZ_JAFLND010000003.1"/>
</dbReference>
<gene>
    <name evidence="2" type="ORF">J0X13_13760</name>
</gene>
<feature type="non-terminal residue" evidence="2">
    <location>
        <position position="1"/>
    </location>
</feature>
<dbReference type="Proteomes" id="UP000664163">
    <property type="component" value="Unassembled WGS sequence"/>
</dbReference>
<feature type="region of interest" description="Disordered" evidence="1">
    <location>
        <begin position="27"/>
        <end position="46"/>
    </location>
</feature>
<keyword evidence="3" id="KW-1185">Reference proteome</keyword>
<evidence type="ECO:0000313" key="2">
    <source>
        <dbReference type="EMBL" id="MBO0331624.1"/>
    </source>
</evidence>
<evidence type="ECO:0000313" key="3">
    <source>
        <dbReference type="Proteomes" id="UP000664163"/>
    </source>
</evidence>
<reference evidence="2 3" key="1">
    <citation type="submission" date="2021-03" db="EMBL/GenBank/DDBJ databases">
        <title>Muricauda sp. CAU 1631 isolated from Incheon.</title>
        <authorList>
            <person name="Kim W."/>
        </authorList>
    </citation>
    <scope>NUCLEOTIDE SEQUENCE [LARGE SCALE GENOMIC DNA]</scope>
    <source>
        <strain evidence="2 3">CAU 1631</strain>
    </source>
</reference>
<organism evidence="2 3">
    <name type="scientific">[Muricauda] lutisoli</name>
    <dbReference type="NCBI Taxonomy" id="2816035"/>
    <lineage>
        <taxon>Bacteria</taxon>
        <taxon>Pseudomonadati</taxon>
        <taxon>Bacteroidota</taxon>
        <taxon>Flavobacteriia</taxon>
        <taxon>Flavobacteriales</taxon>
        <taxon>Flavobacteriaceae</taxon>
        <taxon>Allomuricauda</taxon>
    </lineage>
</organism>
<comment type="caution">
    <text evidence="2">The sequence shown here is derived from an EMBL/GenBank/DDBJ whole genome shotgun (WGS) entry which is preliminary data.</text>
</comment>
<name>A0ABS3EZC4_9FLAO</name>
<sequence>SIGGAGTPNQTVEVAISGGTNALVDIRDGDSDPTNENQTVSASTGISVSQTGQDFQVTNTAPDQTVSLADGGNGNVTIGGAYPNFTIDVPDNTDSQNLSIGGAGTPNQTVEVAISGGTNALVDIRDGDSDPTNENQTVSAGNGMTVTPSGQDFEVAVTNPVIAMGRFGLSGSQNTVGSSISTIGSGQYRVTLTSTPLPADYIVQLTILNPGTPGPSNFRTIQVIDQTANYFDVQVYNSSGSAAPSDWYYTVTAF</sequence>
<feature type="compositionally biased region" description="Polar residues" evidence="1">
    <location>
        <begin position="32"/>
        <end position="46"/>
    </location>
</feature>
<proteinExistence type="predicted"/>